<dbReference type="EMBL" id="SKBQ01000027">
    <property type="protein sequence ID" value="TPX14599.1"/>
    <property type="molecule type" value="Genomic_DNA"/>
</dbReference>
<accession>A0A507BB50</accession>
<sequence>MPSLDKCVVISCEELRYGSHRYCYERKEAPVDPSGMSAHRTIDKCVTKKCTERRQESDIHCLHHGCLAAGCRNEAAPSFSLCNADKCQNAYCPFQKLNDGLDCGRQPEITLSQGSQAPEAADVQYSSDYYPGPSAYYPTEYSAPNDDMQPQAGNASTTEIPANPWETITLPTSPATDQASSQYVDPNTPRAATNSRDTSKSTSSNKHKSSYDKRSRK</sequence>
<reference evidence="2 3" key="1">
    <citation type="submission" date="2019-06" db="EMBL/GenBank/DDBJ databases">
        <title>Draft genome sequence of the filamentous fungus Phialemoniopsis curvata isolated from diesel fuel.</title>
        <authorList>
            <person name="Varaljay V.A."/>
            <person name="Lyon W.J."/>
            <person name="Crouch A.L."/>
            <person name="Drake C.E."/>
            <person name="Hollomon J.M."/>
            <person name="Nadeau L.J."/>
            <person name="Nunn H.S."/>
            <person name="Stevenson B.S."/>
            <person name="Bojanowski C.L."/>
            <person name="Crookes-Goodson W.J."/>
        </authorList>
    </citation>
    <scope>NUCLEOTIDE SEQUENCE [LARGE SCALE GENOMIC DNA]</scope>
    <source>
        <strain evidence="2 3">D216</strain>
    </source>
</reference>
<evidence type="ECO:0000313" key="2">
    <source>
        <dbReference type="EMBL" id="TPX14599.1"/>
    </source>
</evidence>
<proteinExistence type="predicted"/>
<dbReference type="AlphaFoldDB" id="A0A507BB50"/>
<dbReference type="GeneID" id="41972738"/>
<dbReference type="InParanoid" id="A0A507BB50"/>
<protein>
    <submittedName>
        <fullName evidence="2">Uncharacterized protein</fullName>
    </submittedName>
</protein>
<feature type="compositionally biased region" description="Polar residues" evidence="1">
    <location>
        <begin position="169"/>
        <end position="196"/>
    </location>
</feature>
<feature type="region of interest" description="Disordered" evidence="1">
    <location>
        <begin position="136"/>
        <end position="217"/>
    </location>
</feature>
<comment type="caution">
    <text evidence="2">The sequence shown here is derived from an EMBL/GenBank/DDBJ whole genome shotgun (WGS) entry which is preliminary data.</text>
</comment>
<name>A0A507BB50_9PEZI</name>
<dbReference type="Proteomes" id="UP000319257">
    <property type="component" value="Unassembled WGS sequence"/>
</dbReference>
<evidence type="ECO:0000313" key="3">
    <source>
        <dbReference type="Proteomes" id="UP000319257"/>
    </source>
</evidence>
<dbReference type="RefSeq" id="XP_030996310.1">
    <property type="nucleotide sequence ID" value="XM_031139797.1"/>
</dbReference>
<gene>
    <name evidence="2" type="ORF">E0L32_005291</name>
</gene>
<evidence type="ECO:0000256" key="1">
    <source>
        <dbReference type="SAM" id="MobiDB-lite"/>
    </source>
</evidence>
<keyword evidence="3" id="KW-1185">Reference proteome</keyword>
<organism evidence="2 3">
    <name type="scientific">Thyridium curvatum</name>
    <dbReference type="NCBI Taxonomy" id="1093900"/>
    <lineage>
        <taxon>Eukaryota</taxon>
        <taxon>Fungi</taxon>
        <taxon>Dikarya</taxon>
        <taxon>Ascomycota</taxon>
        <taxon>Pezizomycotina</taxon>
        <taxon>Sordariomycetes</taxon>
        <taxon>Sordariomycetidae</taxon>
        <taxon>Thyridiales</taxon>
        <taxon>Thyridiaceae</taxon>
        <taxon>Thyridium</taxon>
    </lineage>
</organism>
<feature type="compositionally biased region" description="Polar residues" evidence="1">
    <location>
        <begin position="151"/>
        <end position="160"/>
    </location>
</feature>